<dbReference type="GO" id="GO:0003924">
    <property type="term" value="F:GTPase activity"/>
    <property type="evidence" value="ECO:0007669"/>
    <property type="project" value="InterPro"/>
</dbReference>
<dbReference type="InterPro" id="IPR001806">
    <property type="entry name" value="Small_GTPase"/>
</dbReference>
<dbReference type="PRINTS" id="PR00449">
    <property type="entry name" value="RASTRNSFRMNG"/>
</dbReference>
<dbReference type="SMART" id="SM00173">
    <property type="entry name" value="RAS"/>
    <property type="match status" value="1"/>
</dbReference>
<protein>
    <submittedName>
        <fullName evidence="2">Transporter</fullName>
    </submittedName>
</protein>
<accession>A0A2G8RS97</accession>
<name>A0A2G8RS97_9APHY</name>
<dbReference type="PANTHER" id="PTHR47979">
    <property type="entry name" value="DRAB11-RELATED"/>
    <property type="match status" value="1"/>
</dbReference>
<dbReference type="PROSITE" id="PS51420">
    <property type="entry name" value="RHO"/>
    <property type="match status" value="1"/>
</dbReference>
<evidence type="ECO:0000313" key="3">
    <source>
        <dbReference type="Proteomes" id="UP000230002"/>
    </source>
</evidence>
<dbReference type="SMART" id="SM00174">
    <property type="entry name" value="RHO"/>
    <property type="match status" value="1"/>
</dbReference>
<dbReference type="Gene3D" id="3.40.50.300">
    <property type="entry name" value="P-loop containing nucleotide triphosphate hydrolases"/>
    <property type="match status" value="1"/>
</dbReference>
<dbReference type="OrthoDB" id="9989112at2759"/>
<dbReference type="EMBL" id="AYKW01000067">
    <property type="protein sequence ID" value="PIL24382.1"/>
    <property type="molecule type" value="Genomic_DNA"/>
</dbReference>
<proteinExistence type="inferred from homology"/>
<gene>
    <name evidence="2" type="ORF">GSI_14135</name>
</gene>
<dbReference type="Pfam" id="PF00071">
    <property type="entry name" value="Ras"/>
    <property type="match status" value="1"/>
</dbReference>
<dbReference type="GO" id="GO:0005525">
    <property type="term" value="F:GTP binding"/>
    <property type="evidence" value="ECO:0007669"/>
    <property type="project" value="InterPro"/>
</dbReference>
<evidence type="ECO:0000313" key="2">
    <source>
        <dbReference type="EMBL" id="PIL24382.1"/>
    </source>
</evidence>
<dbReference type="CDD" id="cd00154">
    <property type="entry name" value="Rab"/>
    <property type="match status" value="1"/>
</dbReference>
<dbReference type="STRING" id="1077348.A0A2G8RS97"/>
<dbReference type="SMART" id="SM00175">
    <property type="entry name" value="RAB"/>
    <property type="match status" value="1"/>
</dbReference>
<sequence>MAGVAWHYVLKFIITGDAAVGKSSLLVRLTDQRFLANPDPTLGVEFGSKLITIPEENKVVKLQCWDTAGTESFRSITRSYYRGAAGCLLVYDVTSRQSFINVRSWLQDVREHADPHLTCILVGNKIDLCADDAGAAAAAGGGPRRKREVSTDEGELWAKEEGLLFVEASAKSGENVEEAFECATRNILEKVRRGVFDDDRSPGVKLSKPSSGVALNEDIRGSCC</sequence>
<comment type="similarity">
    <text evidence="1">Belongs to the small GTPase superfamily. Rab family.</text>
</comment>
<reference evidence="2 3" key="1">
    <citation type="journal article" date="2015" name="Sci. Rep.">
        <title>Chromosome-level genome map provides insights into diverse defense mechanisms in the medicinal fungus Ganoderma sinense.</title>
        <authorList>
            <person name="Zhu Y."/>
            <person name="Xu J."/>
            <person name="Sun C."/>
            <person name="Zhou S."/>
            <person name="Xu H."/>
            <person name="Nelson D.R."/>
            <person name="Qian J."/>
            <person name="Song J."/>
            <person name="Luo H."/>
            <person name="Xiang L."/>
            <person name="Li Y."/>
            <person name="Xu Z."/>
            <person name="Ji A."/>
            <person name="Wang L."/>
            <person name="Lu S."/>
            <person name="Hayward A."/>
            <person name="Sun W."/>
            <person name="Li X."/>
            <person name="Schwartz D.C."/>
            <person name="Wang Y."/>
            <person name="Chen S."/>
        </authorList>
    </citation>
    <scope>NUCLEOTIDE SEQUENCE [LARGE SCALE GENOMIC DNA]</scope>
    <source>
        <strain evidence="2 3">ZZ0214-1</strain>
    </source>
</reference>
<keyword evidence="3" id="KW-1185">Reference proteome</keyword>
<dbReference type="SMART" id="SM00176">
    <property type="entry name" value="RAN"/>
    <property type="match status" value="1"/>
</dbReference>
<comment type="caution">
    <text evidence="2">The sequence shown here is derived from an EMBL/GenBank/DDBJ whole genome shotgun (WGS) entry which is preliminary data.</text>
</comment>
<dbReference type="AlphaFoldDB" id="A0A2G8RS97"/>
<dbReference type="Proteomes" id="UP000230002">
    <property type="component" value="Unassembled WGS sequence"/>
</dbReference>
<dbReference type="NCBIfam" id="TIGR00231">
    <property type="entry name" value="small_GTP"/>
    <property type="match status" value="1"/>
</dbReference>
<dbReference type="FunFam" id="3.40.50.300:FF:001329">
    <property type="entry name" value="Small GTP-binding protein, putative"/>
    <property type="match status" value="1"/>
</dbReference>
<dbReference type="InterPro" id="IPR005225">
    <property type="entry name" value="Small_GTP-bd"/>
</dbReference>
<dbReference type="InterPro" id="IPR027417">
    <property type="entry name" value="P-loop_NTPase"/>
</dbReference>
<dbReference type="SUPFAM" id="SSF52540">
    <property type="entry name" value="P-loop containing nucleoside triphosphate hydrolases"/>
    <property type="match status" value="1"/>
</dbReference>
<dbReference type="InterPro" id="IPR050209">
    <property type="entry name" value="Rab_GTPases_membrane_traffic"/>
</dbReference>
<evidence type="ECO:0000256" key="1">
    <source>
        <dbReference type="ARBA" id="ARBA00006270"/>
    </source>
</evidence>
<dbReference type="PROSITE" id="PS51421">
    <property type="entry name" value="RAS"/>
    <property type="match status" value="1"/>
</dbReference>
<dbReference type="PROSITE" id="PS51419">
    <property type="entry name" value="RAB"/>
    <property type="match status" value="1"/>
</dbReference>
<organism evidence="2 3">
    <name type="scientific">Ganoderma sinense ZZ0214-1</name>
    <dbReference type="NCBI Taxonomy" id="1077348"/>
    <lineage>
        <taxon>Eukaryota</taxon>
        <taxon>Fungi</taxon>
        <taxon>Dikarya</taxon>
        <taxon>Basidiomycota</taxon>
        <taxon>Agaricomycotina</taxon>
        <taxon>Agaricomycetes</taxon>
        <taxon>Polyporales</taxon>
        <taxon>Polyporaceae</taxon>
        <taxon>Ganoderma</taxon>
    </lineage>
</organism>